<dbReference type="Proteomes" id="UP000791440">
    <property type="component" value="Unassembled WGS sequence"/>
</dbReference>
<protein>
    <recommendedName>
        <fullName evidence="1">Ketoreductase domain-containing protein</fullName>
    </recommendedName>
</protein>
<reference evidence="2" key="2">
    <citation type="submission" date="2020-12" db="EMBL/GenBank/DDBJ databases">
        <authorList>
            <person name="Kanost M."/>
        </authorList>
    </citation>
    <scope>NUCLEOTIDE SEQUENCE</scope>
</reference>
<dbReference type="AlphaFoldDB" id="A0A921Z0E5"/>
<keyword evidence="3" id="KW-1185">Reference proteome</keyword>
<dbReference type="SMART" id="SM00822">
    <property type="entry name" value="PKS_KR"/>
    <property type="match status" value="1"/>
</dbReference>
<reference evidence="2" key="1">
    <citation type="journal article" date="2016" name="Insect Biochem. Mol. Biol.">
        <title>Multifaceted biological insights from a draft genome sequence of the tobacco hornworm moth, Manduca sexta.</title>
        <authorList>
            <person name="Kanost M.R."/>
            <person name="Arrese E.L."/>
            <person name="Cao X."/>
            <person name="Chen Y.R."/>
            <person name="Chellapilla S."/>
            <person name="Goldsmith M.R."/>
            <person name="Grosse-Wilde E."/>
            <person name="Heckel D.G."/>
            <person name="Herndon N."/>
            <person name="Jiang H."/>
            <person name="Papanicolaou A."/>
            <person name="Qu J."/>
            <person name="Soulages J.L."/>
            <person name="Vogel H."/>
            <person name="Walters J."/>
            <person name="Waterhouse R.M."/>
            <person name="Ahn S.J."/>
            <person name="Almeida F.C."/>
            <person name="An C."/>
            <person name="Aqrawi P."/>
            <person name="Bretschneider A."/>
            <person name="Bryant W.B."/>
            <person name="Bucks S."/>
            <person name="Chao H."/>
            <person name="Chevignon G."/>
            <person name="Christen J.M."/>
            <person name="Clarke D.F."/>
            <person name="Dittmer N.T."/>
            <person name="Ferguson L.C.F."/>
            <person name="Garavelou S."/>
            <person name="Gordon K.H.J."/>
            <person name="Gunaratna R.T."/>
            <person name="Han Y."/>
            <person name="Hauser F."/>
            <person name="He Y."/>
            <person name="Heidel-Fischer H."/>
            <person name="Hirsh A."/>
            <person name="Hu Y."/>
            <person name="Jiang H."/>
            <person name="Kalra D."/>
            <person name="Klinner C."/>
            <person name="Konig C."/>
            <person name="Kovar C."/>
            <person name="Kroll A.R."/>
            <person name="Kuwar S.S."/>
            <person name="Lee S.L."/>
            <person name="Lehman R."/>
            <person name="Li K."/>
            <person name="Li Z."/>
            <person name="Liang H."/>
            <person name="Lovelace S."/>
            <person name="Lu Z."/>
            <person name="Mansfield J.H."/>
            <person name="McCulloch K.J."/>
            <person name="Mathew T."/>
            <person name="Morton B."/>
            <person name="Muzny D.M."/>
            <person name="Neunemann D."/>
            <person name="Ongeri F."/>
            <person name="Pauchet Y."/>
            <person name="Pu L.L."/>
            <person name="Pyrousis I."/>
            <person name="Rao X.J."/>
            <person name="Redding A."/>
            <person name="Roesel C."/>
            <person name="Sanchez-Gracia A."/>
            <person name="Schaack S."/>
            <person name="Shukla A."/>
            <person name="Tetreau G."/>
            <person name="Wang Y."/>
            <person name="Xiong G.H."/>
            <person name="Traut W."/>
            <person name="Walsh T.K."/>
            <person name="Worley K.C."/>
            <person name="Wu D."/>
            <person name="Wu W."/>
            <person name="Wu Y.Q."/>
            <person name="Zhang X."/>
            <person name="Zou Z."/>
            <person name="Zucker H."/>
            <person name="Briscoe A.D."/>
            <person name="Burmester T."/>
            <person name="Clem R.J."/>
            <person name="Feyereisen R."/>
            <person name="Grimmelikhuijzen C.J.P."/>
            <person name="Hamodrakas S.J."/>
            <person name="Hansson B.S."/>
            <person name="Huguet E."/>
            <person name="Jermiin L.S."/>
            <person name="Lan Q."/>
            <person name="Lehman H.K."/>
            <person name="Lorenzen M."/>
            <person name="Merzendorfer H."/>
            <person name="Michalopoulos I."/>
            <person name="Morton D.B."/>
            <person name="Muthukrishnan S."/>
            <person name="Oakeshott J.G."/>
            <person name="Palmer W."/>
            <person name="Park Y."/>
            <person name="Passarelli A.L."/>
            <person name="Rozas J."/>
            <person name="Schwartz L.M."/>
            <person name="Smith W."/>
            <person name="Southgate A."/>
            <person name="Vilcinskas A."/>
            <person name="Vogt R."/>
            <person name="Wang P."/>
            <person name="Werren J."/>
            <person name="Yu X.Q."/>
            <person name="Zhou J.J."/>
            <person name="Brown S.J."/>
            <person name="Scherer S.E."/>
            <person name="Richards S."/>
            <person name="Blissard G.W."/>
        </authorList>
    </citation>
    <scope>NUCLEOTIDE SEQUENCE</scope>
</reference>
<dbReference type="InterPro" id="IPR002347">
    <property type="entry name" value="SDR_fam"/>
</dbReference>
<dbReference type="FunFam" id="3.40.50.720:FF:000084">
    <property type="entry name" value="Short-chain dehydrogenase reductase"/>
    <property type="match status" value="1"/>
</dbReference>
<name>A0A921Z0E5_MANSE</name>
<evidence type="ECO:0000313" key="2">
    <source>
        <dbReference type="EMBL" id="KAG6448420.1"/>
    </source>
</evidence>
<evidence type="ECO:0000313" key="3">
    <source>
        <dbReference type="Proteomes" id="UP000791440"/>
    </source>
</evidence>
<dbReference type="PANTHER" id="PTHR43975:SF2">
    <property type="entry name" value="EG:BACR7A4.14 PROTEIN-RELATED"/>
    <property type="match status" value="1"/>
</dbReference>
<dbReference type="EMBL" id="JH668357">
    <property type="protein sequence ID" value="KAG6448420.1"/>
    <property type="molecule type" value="Genomic_DNA"/>
</dbReference>
<feature type="domain" description="Ketoreductase" evidence="1">
    <location>
        <begin position="6"/>
        <end position="184"/>
    </location>
</feature>
<comment type="caution">
    <text evidence="2">The sequence shown here is derived from an EMBL/GenBank/DDBJ whole genome shotgun (WGS) entry which is preliminary data.</text>
</comment>
<dbReference type="PANTHER" id="PTHR43975">
    <property type="entry name" value="ZGC:101858"/>
    <property type="match status" value="1"/>
</dbReference>
<dbReference type="NCBIfam" id="NF005559">
    <property type="entry name" value="PRK07231.1"/>
    <property type="match status" value="1"/>
</dbReference>
<organism evidence="2 3">
    <name type="scientific">Manduca sexta</name>
    <name type="common">Tobacco hawkmoth</name>
    <name type="synonym">Tobacco hornworm</name>
    <dbReference type="NCBI Taxonomy" id="7130"/>
    <lineage>
        <taxon>Eukaryota</taxon>
        <taxon>Metazoa</taxon>
        <taxon>Ecdysozoa</taxon>
        <taxon>Arthropoda</taxon>
        <taxon>Hexapoda</taxon>
        <taxon>Insecta</taxon>
        <taxon>Pterygota</taxon>
        <taxon>Neoptera</taxon>
        <taxon>Endopterygota</taxon>
        <taxon>Lepidoptera</taxon>
        <taxon>Glossata</taxon>
        <taxon>Ditrysia</taxon>
        <taxon>Bombycoidea</taxon>
        <taxon>Sphingidae</taxon>
        <taxon>Sphinginae</taxon>
        <taxon>Sphingini</taxon>
        <taxon>Manduca</taxon>
    </lineage>
</organism>
<evidence type="ECO:0000259" key="1">
    <source>
        <dbReference type="SMART" id="SM00822"/>
    </source>
</evidence>
<gene>
    <name evidence="2" type="ORF">O3G_MSEX005493</name>
</gene>
<dbReference type="Pfam" id="PF13561">
    <property type="entry name" value="adh_short_C2"/>
    <property type="match status" value="1"/>
</dbReference>
<accession>A0A921Z0E5</accession>
<dbReference type="InterPro" id="IPR057326">
    <property type="entry name" value="KR_dom"/>
</dbReference>
<sequence>MSFSDKVVLVTGGSSGIGAATAIAFAKEGAKVAIVGRNEEKLAATAAACGDNALVLRADISDEKQAVDLVKRTIDTFGKLDILVNNAGISRQASLLQGNILQVYDEVMNTNLRAVFHLTSLAAPHLIKTKGSVVNISSVGGTAAPTVPMFMTYSVSKAGLNHFTKAAAAELAPHGVRVNAISPGPVKTDIIENSGFPVTWDRFREMTALNRVAEPEEIADLVMFLASDKARSITGSNYFSDNGILIKK</sequence>
<proteinExistence type="predicted"/>